<sequence length="271" mass="29950">MVYTTRSKPRVRLSSSTSPANTKVSAQIFERAYKILDLLSKSQQALMLKEIAESCDLHPSTTHRILADLCLGGFVEHLDSGKYQLGLRLLELGAIVKDRLNVRQVAAPMMQWLHEQTQQTVNLSVRQGDEIVYIERTENPRSGMHVLRPIGGRAPLHLTSVGKLYLAAADPRLIESYVLRTGLQGKTINSLTSLVDLQQELAFVREYGYARDNEELEIGVRCIAAAIYDHTGGLVAGLSISAPVDRMQDSWCSLLMQAAANISSSLGYGRL</sequence>
<dbReference type="GO" id="GO:0003700">
    <property type="term" value="F:DNA-binding transcription factor activity"/>
    <property type="evidence" value="ECO:0007669"/>
    <property type="project" value="TreeGrafter"/>
</dbReference>
<feature type="domain" description="IclR-ED" evidence="5">
    <location>
        <begin position="88"/>
        <end position="268"/>
    </location>
</feature>
<keyword evidence="3" id="KW-0804">Transcription</keyword>
<dbReference type="PANTHER" id="PTHR30136:SF35">
    <property type="entry name" value="HTH-TYPE TRANSCRIPTIONAL REGULATOR RV1719"/>
    <property type="match status" value="1"/>
</dbReference>
<dbReference type="PANTHER" id="PTHR30136">
    <property type="entry name" value="HELIX-TURN-HELIX TRANSCRIPTIONAL REGULATOR, ICLR FAMILY"/>
    <property type="match status" value="1"/>
</dbReference>
<dbReference type="InterPro" id="IPR029016">
    <property type="entry name" value="GAF-like_dom_sf"/>
</dbReference>
<evidence type="ECO:0000256" key="1">
    <source>
        <dbReference type="ARBA" id="ARBA00023015"/>
    </source>
</evidence>
<keyword evidence="1" id="KW-0805">Transcription regulation</keyword>
<dbReference type="FunFam" id="1.10.10.10:FF:000056">
    <property type="entry name" value="IclR family transcriptional regulator"/>
    <property type="match status" value="1"/>
</dbReference>
<gene>
    <name evidence="6" type="ORF">HKX39_08195</name>
</gene>
<evidence type="ECO:0000259" key="4">
    <source>
        <dbReference type="PROSITE" id="PS51077"/>
    </source>
</evidence>
<dbReference type="Gene3D" id="3.30.450.40">
    <property type="match status" value="1"/>
</dbReference>
<accession>A0A849P8S8</accession>
<evidence type="ECO:0000256" key="2">
    <source>
        <dbReference type="ARBA" id="ARBA00023125"/>
    </source>
</evidence>
<dbReference type="InterPro" id="IPR050707">
    <property type="entry name" value="HTH_MetabolicPath_Reg"/>
</dbReference>
<dbReference type="AlphaFoldDB" id="A0A849P8S8"/>
<comment type="caution">
    <text evidence="6">The sequence shown here is derived from an EMBL/GenBank/DDBJ whole genome shotgun (WGS) entry which is preliminary data.</text>
</comment>
<name>A0A849P8S8_9BURK</name>
<dbReference type="InterPro" id="IPR014757">
    <property type="entry name" value="Tscrpt_reg_IclR_C"/>
</dbReference>
<dbReference type="Gene3D" id="1.10.10.10">
    <property type="entry name" value="Winged helix-like DNA-binding domain superfamily/Winged helix DNA-binding domain"/>
    <property type="match status" value="1"/>
</dbReference>
<feature type="domain" description="HTH iclR-type" evidence="4">
    <location>
        <begin position="26"/>
        <end position="87"/>
    </location>
</feature>
<evidence type="ECO:0000259" key="5">
    <source>
        <dbReference type="PROSITE" id="PS51078"/>
    </source>
</evidence>
<dbReference type="GO" id="GO:0045892">
    <property type="term" value="P:negative regulation of DNA-templated transcription"/>
    <property type="evidence" value="ECO:0007669"/>
    <property type="project" value="TreeGrafter"/>
</dbReference>
<evidence type="ECO:0000313" key="6">
    <source>
        <dbReference type="EMBL" id="NOL52142.1"/>
    </source>
</evidence>
<reference evidence="6 7" key="1">
    <citation type="submission" date="2020-05" db="EMBL/GenBank/DDBJ databases">
        <authorList>
            <person name="Niu N."/>
        </authorList>
    </citation>
    <scope>NUCLEOTIDE SEQUENCE [LARGE SCALE GENOMIC DNA]</scope>
    <source>
        <strain evidence="6 7">3340-03</strain>
    </source>
</reference>
<keyword evidence="7" id="KW-1185">Reference proteome</keyword>
<evidence type="ECO:0000256" key="3">
    <source>
        <dbReference type="ARBA" id="ARBA00023163"/>
    </source>
</evidence>
<dbReference type="Pfam" id="PF09339">
    <property type="entry name" value="HTH_IclR"/>
    <property type="match status" value="1"/>
</dbReference>
<evidence type="ECO:0000313" key="7">
    <source>
        <dbReference type="Proteomes" id="UP000537862"/>
    </source>
</evidence>
<dbReference type="GO" id="GO:0003677">
    <property type="term" value="F:DNA binding"/>
    <property type="evidence" value="ECO:0007669"/>
    <property type="project" value="UniProtKB-KW"/>
</dbReference>
<dbReference type="SMART" id="SM00346">
    <property type="entry name" value="HTH_ICLR"/>
    <property type="match status" value="1"/>
</dbReference>
<proteinExistence type="predicted"/>
<dbReference type="PROSITE" id="PS51078">
    <property type="entry name" value="ICLR_ED"/>
    <property type="match status" value="1"/>
</dbReference>
<dbReference type="InterPro" id="IPR036388">
    <property type="entry name" value="WH-like_DNA-bd_sf"/>
</dbReference>
<dbReference type="SUPFAM" id="SSF55781">
    <property type="entry name" value="GAF domain-like"/>
    <property type="match status" value="1"/>
</dbReference>
<dbReference type="SUPFAM" id="SSF46785">
    <property type="entry name" value="Winged helix' DNA-binding domain"/>
    <property type="match status" value="1"/>
</dbReference>
<dbReference type="RefSeq" id="WP_171680834.1">
    <property type="nucleotide sequence ID" value="NZ_JABGBN010000006.1"/>
</dbReference>
<protein>
    <submittedName>
        <fullName evidence="6">IclR family transcriptional regulator</fullName>
    </submittedName>
</protein>
<dbReference type="EMBL" id="JABGBN010000006">
    <property type="protein sequence ID" value="NOL52142.1"/>
    <property type="molecule type" value="Genomic_DNA"/>
</dbReference>
<dbReference type="InterPro" id="IPR005471">
    <property type="entry name" value="Tscrpt_reg_IclR_N"/>
</dbReference>
<dbReference type="Pfam" id="PF01614">
    <property type="entry name" value="IclR_C"/>
    <property type="match status" value="1"/>
</dbReference>
<dbReference type="PROSITE" id="PS51077">
    <property type="entry name" value="HTH_ICLR"/>
    <property type="match status" value="1"/>
</dbReference>
<dbReference type="InterPro" id="IPR036390">
    <property type="entry name" value="WH_DNA-bd_sf"/>
</dbReference>
<organism evidence="6 7">
    <name type="scientific">Pelistega suis</name>
    <dbReference type="NCBI Taxonomy" id="1631957"/>
    <lineage>
        <taxon>Bacteria</taxon>
        <taxon>Pseudomonadati</taxon>
        <taxon>Pseudomonadota</taxon>
        <taxon>Betaproteobacteria</taxon>
        <taxon>Burkholderiales</taxon>
        <taxon>Alcaligenaceae</taxon>
        <taxon>Pelistega</taxon>
    </lineage>
</organism>
<keyword evidence="2" id="KW-0238">DNA-binding</keyword>
<dbReference type="Proteomes" id="UP000537862">
    <property type="component" value="Unassembled WGS sequence"/>
</dbReference>